<dbReference type="PANTHER" id="PTHR24221">
    <property type="entry name" value="ATP-BINDING CASSETTE SUB-FAMILY B"/>
    <property type="match status" value="1"/>
</dbReference>
<keyword evidence="9 11" id="KW-0472">Membrane</keyword>
<feature type="compositionally biased region" description="Low complexity" evidence="10">
    <location>
        <begin position="1"/>
        <end position="14"/>
    </location>
</feature>
<dbReference type="GO" id="GO:0034040">
    <property type="term" value="F:ATPase-coupled lipid transmembrane transporter activity"/>
    <property type="evidence" value="ECO:0007669"/>
    <property type="project" value="TreeGrafter"/>
</dbReference>
<keyword evidence="7 14" id="KW-0067">ATP-binding</keyword>
<feature type="transmembrane region" description="Helical" evidence="11">
    <location>
        <begin position="49"/>
        <end position="70"/>
    </location>
</feature>
<evidence type="ECO:0000256" key="2">
    <source>
        <dbReference type="ARBA" id="ARBA00022448"/>
    </source>
</evidence>
<evidence type="ECO:0000256" key="10">
    <source>
        <dbReference type="SAM" id="MobiDB-lite"/>
    </source>
</evidence>
<reference evidence="14 15" key="1">
    <citation type="submission" date="2018-01" db="EMBL/GenBank/DDBJ databases">
        <title>Draft genome Sequence of streptomyces globosus LZH-48.</title>
        <authorList>
            <person name="Ran K."/>
            <person name="Li Z."/>
            <person name="Wei S."/>
            <person name="Dong R."/>
        </authorList>
    </citation>
    <scope>NUCLEOTIDE SEQUENCE [LARGE SCALE GENOMIC DNA]</scope>
    <source>
        <strain evidence="14 15">LZH-48</strain>
        <plasmid evidence="14 15">unnamed2</plasmid>
    </source>
</reference>
<accession>A0A344UBD5</accession>
<gene>
    <name evidence="14" type="ORF">C0216_32505</name>
</gene>
<keyword evidence="14" id="KW-0614">Plasmid</keyword>
<dbReference type="PROSITE" id="PS50929">
    <property type="entry name" value="ABC_TM1F"/>
    <property type="match status" value="1"/>
</dbReference>
<dbReference type="SMART" id="SM00382">
    <property type="entry name" value="AAA"/>
    <property type="match status" value="1"/>
</dbReference>
<keyword evidence="8 11" id="KW-1133">Transmembrane helix</keyword>
<protein>
    <submittedName>
        <fullName evidence="14">ABC transporter ATP-binding protein</fullName>
    </submittedName>
</protein>
<evidence type="ECO:0000256" key="3">
    <source>
        <dbReference type="ARBA" id="ARBA00022475"/>
    </source>
</evidence>
<evidence type="ECO:0000313" key="14">
    <source>
        <dbReference type="EMBL" id="AXE28206.1"/>
    </source>
</evidence>
<keyword evidence="6" id="KW-0547">Nucleotide-binding</keyword>
<dbReference type="AlphaFoldDB" id="A0A344UBD5"/>
<keyword evidence="4" id="KW-0997">Cell inner membrane</keyword>
<evidence type="ECO:0000256" key="8">
    <source>
        <dbReference type="ARBA" id="ARBA00022989"/>
    </source>
</evidence>
<evidence type="ECO:0000256" key="6">
    <source>
        <dbReference type="ARBA" id="ARBA00022741"/>
    </source>
</evidence>
<evidence type="ECO:0000256" key="11">
    <source>
        <dbReference type="SAM" id="Phobius"/>
    </source>
</evidence>
<feature type="transmembrane region" description="Helical" evidence="11">
    <location>
        <begin position="82"/>
        <end position="101"/>
    </location>
</feature>
<evidence type="ECO:0000313" key="15">
    <source>
        <dbReference type="Proteomes" id="UP000252004"/>
    </source>
</evidence>
<keyword evidence="2" id="KW-0813">Transport</keyword>
<keyword evidence="5 11" id="KW-0812">Transmembrane</keyword>
<dbReference type="PROSITE" id="PS50893">
    <property type="entry name" value="ABC_TRANSPORTER_2"/>
    <property type="match status" value="1"/>
</dbReference>
<dbReference type="RefSeq" id="WP_114059366.1">
    <property type="nucleotide sequence ID" value="NZ_CP030864.1"/>
</dbReference>
<evidence type="ECO:0000256" key="1">
    <source>
        <dbReference type="ARBA" id="ARBA00004651"/>
    </source>
</evidence>
<sequence>MTAPAATDPDPAAGLGPGAAPPADRLPVASPREVRAHARRTMLRHRGPLAASLALHALACIAALAAPQLLGRIVEDATHGSLAVTPVALAICAAVVLQAVFTRFARLASLRLGETVLADLREEFVDRVLALPTPVVERAGTGELVTRTTRDVDVLALTVQRAVPDTLVAGTTIALTIGAVCLTDPLLVLPCLVAVPVLWLSTRWYLRRARAGYLRSNSAYARLTDTLGETVAGAPTVEALRLQGRRRRRTDADIAASYAAERHTLNLRSTYLPIADTGYILPVAATLVIGGLMYTEGMVGLAAVTAATLYVQQVIGPVDTMLYWMDELQVGGASMARILGVRDAAAPAAAAPATAAPDEAPRPGGPRDAAIDVQGVHFAYRQRQESLRGVDLHVRPGERLAVVGPSGAGKSTLGRLLAGIDTPGRGTVRLGGVPLTQLPPDELRRSVILVTQEYHVFRGTLADNLLVARPDAAPADLERALRAVAAWEWASALGLDHEVGSGAAELPPARAQQLALARLLLLDPPVVVFDEATALLDPHTARTVERALAALLAGTVVSIAHRLHTAHDADRVVVLEDGRITETGTHDDLVARGGAYARLWKSWHG</sequence>
<dbReference type="InterPro" id="IPR036640">
    <property type="entry name" value="ABC1_TM_sf"/>
</dbReference>
<name>A0A344UBD5_9ACTN</name>
<evidence type="ECO:0000259" key="12">
    <source>
        <dbReference type="PROSITE" id="PS50893"/>
    </source>
</evidence>
<dbReference type="EMBL" id="CP030864">
    <property type="protein sequence ID" value="AXE28206.1"/>
    <property type="molecule type" value="Genomic_DNA"/>
</dbReference>
<dbReference type="Pfam" id="PF00005">
    <property type="entry name" value="ABC_tran"/>
    <property type="match status" value="1"/>
</dbReference>
<dbReference type="SUPFAM" id="SSF90123">
    <property type="entry name" value="ABC transporter transmembrane region"/>
    <property type="match status" value="1"/>
</dbReference>
<dbReference type="KEGG" id="sgz:C0216_32505"/>
<comment type="subcellular location">
    <subcellularLocation>
        <location evidence="1">Cell membrane</location>
        <topology evidence="1">Multi-pass membrane protein</topology>
    </subcellularLocation>
</comment>
<dbReference type="CDD" id="cd07346">
    <property type="entry name" value="ABC_6TM_exporters"/>
    <property type="match status" value="1"/>
</dbReference>
<dbReference type="InterPro" id="IPR003439">
    <property type="entry name" value="ABC_transporter-like_ATP-bd"/>
</dbReference>
<dbReference type="OrthoDB" id="9806127at2"/>
<feature type="transmembrane region" description="Helical" evidence="11">
    <location>
        <begin position="186"/>
        <end position="206"/>
    </location>
</feature>
<feature type="domain" description="ABC transporter" evidence="12">
    <location>
        <begin position="371"/>
        <end position="602"/>
    </location>
</feature>
<dbReference type="Gene3D" id="3.40.50.300">
    <property type="entry name" value="P-loop containing nucleotide triphosphate hydrolases"/>
    <property type="match status" value="1"/>
</dbReference>
<dbReference type="InterPro" id="IPR039421">
    <property type="entry name" value="Type_1_exporter"/>
</dbReference>
<geneLocation type="plasmid" evidence="14 15">
    <name>unnamed2</name>
</geneLocation>
<evidence type="ECO:0000256" key="5">
    <source>
        <dbReference type="ARBA" id="ARBA00022692"/>
    </source>
</evidence>
<dbReference type="PANTHER" id="PTHR24221:SF654">
    <property type="entry name" value="ATP-BINDING CASSETTE SUB-FAMILY B MEMBER 6"/>
    <property type="match status" value="1"/>
</dbReference>
<evidence type="ECO:0000256" key="7">
    <source>
        <dbReference type="ARBA" id="ARBA00022840"/>
    </source>
</evidence>
<dbReference type="Gene3D" id="1.20.1560.10">
    <property type="entry name" value="ABC transporter type 1, transmembrane domain"/>
    <property type="match status" value="1"/>
</dbReference>
<proteinExistence type="predicted"/>
<organism evidence="14 15">
    <name type="scientific">Streptomyces globosus</name>
    <dbReference type="NCBI Taxonomy" id="68209"/>
    <lineage>
        <taxon>Bacteria</taxon>
        <taxon>Bacillati</taxon>
        <taxon>Actinomycetota</taxon>
        <taxon>Actinomycetes</taxon>
        <taxon>Kitasatosporales</taxon>
        <taxon>Streptomycetaceae</taxon>
        <taxon>Streptomyces</taxon>
    </lineage>
</organism>
<keyword evidence="15" id="KW-1185">Reference proteome</keyword>
<dbReference type="Proteomes" id="UP000252004">
    <property type="component" value="Plasmid unnamed2"/>
</dbReference>
<dbReference type="InterPro" id="IPR011527">
    <property type="entry name" value="ABC1_TM_dom"/>
</dbReference>
<dbReference type="InterPro" id="IPR027417">
    <property type="entry name" value="P-loop_NTPase"/>
</dbReference>
<dbReference type="Pfam" id="PF00664">
    <property type="entry name" value="ABC_membrane"/>
    <property type="match status" value="1"/>
</dbReference>
<dbReference type="FunFam" id="3.40.50.300:FF:001001">
    <property type="entry name" value="Multidrug ABC transporter ATP-binding protein"/>
    <property type="match status" value="1"/>
</dbReference>
<dbReference type="GO" id="GO:0140359">
    <property type="term" value="F:ABC-type transporter activity"/>
    <property type="evidence" value="ECO:0007669"/>
    <property type="project" value="InterPro"/>
</dbReference>
<dbReference type="SUPFAM" id="SSF52540">
    <property type="entry name" value="P-loop containing nucleoside triphosphate hydrolases"/>
    <property type="match status" value="1"/>
</dbReference>
<dbReference type="GO" id="GO:0005524">
    <property type="term" value="F:ATP binding"/>
    <property type="evidence" value="ECO:0007669"/>
    <property type="project" value="UniProtKB-KW"/>
</dbReference>
<feature type="region of interest" description="Disordered" evidence="10">
    <location>
        <begin position="1"/>
        <end position="30"/>
    </location>
</feature>
<dbReference type="GO" id="GO:0005886">
    <property type="term" value="C:plasma membrane"/>
    <property type="evidence" value="ECO:0007669"/>
    <property type="project" value="UniProtKB-SubCell"/>
</dbReference>
<evidence type="ECO:0000256" key="9">
    <source>
        <dbReference type="ARBA" id="ARBA00023136"/>
    </source>
</evidence>
<feature type="domain" description="ABC transmembrane type-1" evidence="13">
    <location>
        <begin position="50"/>
        <end position="329"/>
    </location>
</feature>
<evidence type="ECO:0000256" key="4">
    <source>
        <dbReference type="ARBA" id="ARBA00022519"/>
    </source>
</evidence>
<keyword evidence="3" id="KW-1003">Cell membrane</keyword>
<evidence type="ECO:0000259" key="13">
    <source>
        <dbReference type="PROSITE" id="PS50929"/>
    </source>
</evidence>
<dbReference type="GO" id="GO:0016887">
    <property type="term" value="F:ATP hydrolysis activity"/>
    <property type="evidence" value="ECO:0007669"/>
    <property type="project" value="InterPro"/>
</dbReference>
<dbReference type="InterPro" id="IPR003593">
    <property type="entry name" value="AAA+_ATPase"/>
</dbReference>